<evidence type="ECO:0000256" key="1">
    <source>
        <dbReference type="SAM" id="MobiDB-lite"/>
    </source>
</evidence>
<dbReference type="AlphaFoldDB" id="A0ABC8T3Z0"/>
<gene>
    <name evidence="2" type="ORF">ILEXP_LOCUS33087</name>
</gene>
<keyword evidence="3" id="KW-1185">Reference proteome</keyword>
<dbReference type="EMBL" id="CAUOFW020004136">
    <property type="protein sequence ID" value="CAK9164012.1"/>
    <property type="molecule type" value="Genomic_DNA"/>
</dbReference>
<dbReference type="Proteomes" id="UP001642360">
    <property type="component" value="Unassembled WGS sequence"/>
</dbReference>
<reference evidence="2 3" key="1">
    <citation type="submission" date="2024-02" db="EMBL/GenBank/DDBJ databases">
        <authorList>
            <person name="Vignale AGUSTIN F."/>
            <person name="Sosa J E."/>
            <person name="Modenutti C."/>
        </authorList>
    </citation>
    <scope>NUCLEOTIDE SEQUENCE [LARGE SCALE GENOMIC DNA]</scope>
</reference>
<evidence type="ECO:0000313" key="2">
    <source>
        <dbReference type="EMBL" id="CAK9164012.1"/>
    </source>
</evidence>
<feature type="region of interest" description="Disordered" evidence="1">
    <location>
        <begin position="16"/>
        <end position="46"/>
    </location>
</feature>
<name>A0ABC8T3Z0_9AQUA</name>
<feature type="non-terminal residue" evidence="2">
    <location>
        <position position="1"/>
    </location>
</feature>
<sequence length="91" mass="9903">GAPKGPVGLVWITMQGVMPRSTTPQQSKTHPHRIGSDKMDSSPSHWKWNQGWIKLESQKSGGNPGETRLPYCEMVSSPYIGTAARLEGSSP</sequence>
<proteinExistence type="predicted"/>
<protein>
    <submittedName>
        <fullName evidence="2">Uncharacterized protein</fullName>
    </submittedName>
</protein>
<accession>A0ABC8T3Z0</accession>
<evidence type="ECO:0000313" key="3">
    <source>
        <dbReference type="Proteomes" id="UP001642360"/>
    </source>
</evidence>
<organism evidence="2 3">
    <name type="scientific">Ilex paraguariensis</name>
    <name type="common">yerba mate</name>
    <dbReference type="NCBI Taxonomy" id="185542"/>
    <lineage>
        <taxon>Eukaryota</taxon>
        <taxon>Viridiplantae</taxon>
        <taxon>Streptophyta</taxon>
        <taxon>Embryophyta</taxon>
        <taxon>Tracheophyta</taxon>
        <taxon>Spermatophyta</taxon>
        <taxon>Magnoliopsida</taxon>
        <taxon>eudicotyledons</taxon>
        <taxon>Gunneridae</taxon>
        <taxon>Pentapetalae</taxon>
        <taxon>asterids</taxon>
        <taxon>campanulids</taxon>
        <taxon>Aquifoliales</taxon>
        <taxon>Aquifoliaceae</taxon>
        <taxon>Ilex</taxon>
    </lineage>
</organism>
<comment type="caution">
    <text evidence="2">The sequence shown here is derived from an EMBL/GenBank/DDBJ whole genome shotgun (WGS) entry which is preliminary data.</text>
</comment>